<proteinExistence type="predicted"/>
<reference evidence="1 2" key="1">
    <citation type="submission" date="2021-03" db="EMBL/GenBank/DDBJ databases">
        <authorList>
            <person name="King G.J."/>
            <person name="Bancroft I."/>
            <person name="Baten A."/>
            <person name="Bloomfield J."/>
            <person name="Borpatragohain P."/>
            <person name="He Z."/>
            <person name="Irish N."/>
            <person name="Irwin J."/>
            <person name="Liu K."/>
            <person name="Mauleon R.P."/>
            <person name="Moore J."/>
            <person name="Morris R."/>
            <person name="Ostergaard L."/>
            <person name="Wang B."/>
            <person name="Wells R."/>
        </authorList>
    </citation>
    <scope>NUCLEOTIDE SEQUENCE [LARGE SCALE GENOMIC DNA]</scope>
    <source>
        <strain evidence="1">R-o-18</strain>
        <tissue evidence="1">Leaf</tissue>
    </source>
</reference>
<keyword evidence="2" id="KW-1185">Reference proteome</keyword>
<dbReference type="PANTHER" id="PTHR35768">
    <property type="entry name" value="PROTEIN MULTIPOLAR SPINDLE 1"/>
    <property type="match status" value="1"/>
</dbReference>
<dbReference type="Proteomes" id="UP000823674">
    <property type="component" value="Chromosome A02"/>
</dbReference>
<protein>
    <submittedName>
        <fullName evidence="1">Uncharacterized protein</fullName>
    </submittedName>
</protein>
<name>A0ABQ7NDW5_BRACM</name>
<sequence length="347" mass="38826">MDSKLTLHLLVARAGSDYVYVPSLIPLPVEGGSHCDLFPASASCKCYFFDNLGEFSGRRFGEVSQPSFSDVLRRRFIRLARTRGRRKSTRLSQRLRLSEPGYEEEAEHLKISIDFLLELAEPDSNSSSFSNWSHEAVDFILASLKKLISMGRNLEAVEESISFMVTQLIKGMCTPFKGNEVKQLETSVGFYGQHLIRKLGSDPYIGQRAIFSVSQRLSILAENLLVMDPFDESFPDMDECMFILKAVAALDERNGLYLLYMDRVTGELAKRVGQVTSFPEPTQNDYLSGHDDDQAGQTRKLGVFIRKRGGGGYRRARTTTSASATLFSGSFHMTACLVSSFLLSLLF</sequence>
<organism evidence="1 2">
    <name type="scientific">Brassica rapa subsp. trilocularis</name>
    <dbReference type="NCBI Taxonomy" id="1813537"/>
    <lineage>
        <taxon>Eukaryota</taxon>
        <taxon>Viridiplantae</taxon>
        <taxon>Streptophyta</taxon>
        <taxon>Embryophyta</taxon>
        <taxon>Tracheophyta</taxon>
        <taxon>Spermatophyta</taxon>
        <taxon>Magnoliopsida</taxon>
        <taxon>eudicotyledons</taxon>
        <taxon>Gunneridae</taxon>
        <taxon>Pentapetalae</taxon>
        <taxon>rosids</taxon>
        <taxon>malvids</taxon>
        <taxon>Brassicales</taxon>
        <taxon>Brassicaceae</taxon>
        <taxon>Brassiceae</taxon>
        <taxon>Brassica</taxon>
    </lineage>
</organism>
<dbReference type="InterPro" id="IPR037500">
    <property type="entry name" value="Msp1"/>
</dbReference>
<comment type="caution">
    <text evidence="1">The sequence shown here is derived from an EMBL/GenBank/DDBJ whole genome shotgun (WGS) entry which is preliminary data.</text>
</comment>
<dbReference type="PANTHER" id="PTHR35768:SF2">
    <property type="entry name" value="MULTIPOLAR SPINDLE 1"/>
    <property type="match status" value="1"/>
</dbReference>
<evidence type="ECO:0000313" key="1">
    <source>
        <dbReference type="EMBL" id="KAG5409088.1"/>
    </source>
</evidence>
<accession>A0ABQ7NDW5</accession>
<gene>
    <name evidence="1" type="primary">A02p013670.1_BraROA</name>
    <name evidence="1" type="ORF">IGI04_005407</name>
</gene>
<dbReference type="EMBL" id="JADBGQ010000002">
    <property type="protein sequence ID" value="KAG5409088.1"/>
    <property type="molecule type" value="Genomic_DNA"/>
</dbReference>
<evidence type="ECO:0000313" key="2">
    <source>
        <dbReference type="Proteomes" id="UP000823674"/>
    </source>
</evidence>